<evidence type="ECO:0000313" key="4">
    <source>
        <dbReference type="Proteomes" id="UP000094385"/>
    </source>
</evidence>
<feature type="non-terminal residue" evidence="3">
    <location>
        <position position="1"/>
    </location>
</feature>
<dbReference type="GO" id="GO:0005737">
    <property type="term" value="C:cytoplasm"/>
    <property type="evidence" value="ECO:0007669"/>
    <property type="project" value="TreeGrafter"/>
</dbReference>
<protein>
    <recommendedName>
        <fullName evidence="2">NADP-dependent oxidoreductase domain-containing protein</fullName>
    </recommendedName>
</protein>
<dbReference type="InterPro" id="IPR023210">
    <property type="entry name" value="NADP_OxRdtase_dom"/>
</dbReference>
<dbReference type="PANTHER" id="PTHR43625:SF40">
    <property type="entry name" value="ALDO-KETO REDUCTASE YAKC [NADP(+)]"/>
    <property type="match status" value="1"/>
</dbReference>
<dbReference type="InterPro" id="IPR050791">
    <property type="entry name" value="Aldo-Keto_reductase"/>
</dbReference>
<evidence type="ECO:0000259" key="2">
    <source>
        <dbReference type="Pfam" id="PF00248"/>
    </source>
</evidence>
<accession>A0A1E3PYY4</accession>
<proteinExistence type="predicted"/>
<dbReference type="GO" id="GO:0016491">
    <property type="term" value="F:oxidoreductase activity"/>
    <property type="evidence" value="ECO:0007669"/>
    <property type="project" value="UniProtKB-KW"/>
</dbReference>
<dbReference type="STRING" id="675824.A0A1E3PYY4"/>
<feature type="non-terminal residue" evidence="3">
    <location>
        <position position="101"/>
    </location>
</feature>
<dbReference type="Proteomes" id="UP000094385">
    <property type="component" value="Unassembled WGS sequence"/>
</dbReference>
<sequence>VTGRWFAKTGKRSEILLCTKFGIKPDCSTDGSTDGSPEYVKQSCEECLQRLGVDTIDLFYQHRIDQSLPIEVTVGAMAELVKQGKVKYLGRSECRTRPVAR</sequence>
<dbReference type="PANTHER" id="PTHR43625">
    <property type="entry name" value="AFLATOXIN B1 ALDEHYDE REDUCTASE"/>
    <property type="match status" value="1"/>
</dbReference>
<dbReference type="AlphaFoldDB" id="A0A1E3PYY4"/>
<evidence type="ECO:0000313" key="3">
    <source>
        <dbReference type="EMBL" id="ODQ69997.1"/>
    </source>
</evidence>
<reference evidence="3 4" key="1">
    <citation type="journal article" date="2016" name="Proc. Natl. Acad. Sci. U.S.A.">
        <title>Comparative genomics of biotechnologically important yeasts.</title>
        <authorList>
            <person name="Riley R."/>
            <person name="Haridas S."/>
            <person name="Wolfe K.H."/>
            <person name="Lopes M.R."/>
            <person name="Hittinger C.T."/>
            <person name="Goeker M."/>
            <person name="Salamov A.A."/>
            <person name="Wisecaver J.H."/>
            <person name="Long T.M."/>
            <person name="Calvey C.H."/>
            <person name="Aerts A.L."/>
            <person name="Barry K.W."/>
            <person name="Choi C."/>
            <person name="Clum A."/>
            <person name="Coughlan A.Y."/>
            <person name="Deshpande S."/>
            <person name="Douglass A.P."/>
            <person name="Hanson S.J."/>
            <person name="Klenk H.-P."/>
            <person name="LaButti K.M."/>
            <person name="Lapidus A."/>
            <person name="Lindquist E.A."/>
            <person name="Lipzen A.M."/>
            <person name="Meier-Kolthoff J.P."/>
            <person name="Ohm R.A."/>
            <person name="Otillar R.P."/>
            <person name="Pangilinan J.L."/>
            <person name="Peng Y."/>
            <person name="Rokas A."/>
            <person name="Rosa C.A."/>
            <person name="Scheuner C."/>
            <person name="Sibirny A.A."/>
            <person name="Slot J.C."/>
            <person name="Stielow J.B."/>
            <person name="Sun H."/>
            <person name="Kurtzman C.P."/>
            <person name="Blackwell M."/>
            <person name="Grigoriev I.V."/>
            <person name="Jeffries T.W."/>
        </authorList>
    </citation>
    <scope>NUCLEOTIDE SEQUENCE [LARGE SCALE GENOMIC DNA]</scope>
    <source>
        <strain evidence="3 4">NRRL Y-11557</strain>
    </source>
</reference>
<dbReference type="Pfam" id="PF00248">
    <property type="entry name" value="Aldo_ket_red"/>
    <property type="match status" value="1"/>
</dbReference>
<dbReference type="Gene3D" id="3.20.20.100">
    <property type="entry name" value="NADP-dependent oxidoreductase domain"/>
    <property type="match status" value="1"/>
</dbReference>
<dbReference type="InterPro" id="IPR036812">
    <property type="entry name" value="NAD(P)_OxRdtase_dom_sf"/>
</dbReference>
<gene>
    <name evidence="3" type="ORF">LIPSTDRAFT_35946</name>
</gene>
<evidence type="ECO:0000256" key="1">
    <source>
        <dbReference type="ARBA" id="ARBA00023002"/>
    </source>
</evidence>
<keyword evidence="1" id="KW-0560">Oxidoreductase</keyword>
<dbReference type="OrthoDB" id="37537at2759"/>
<dbReference type="SUPFAM" id="SSF51430">
    <property type="entry name" value="NAD(P)-linked oxidoreductase"/>
    <property type="match status" value="1"/>
</dbReference>
<name>A0A1E3PYY4_LIPST</name>
<dbReference type="EMBL" id="KV454301">
    <property type="protein sequence ID" value="ODQ69997.1"/>
    <property type="molecule type" value="Genomic_DNA"/>
</dbReference>
<organism evidence="3 4">
    <name type="scientific">Lipomyces starkeyi NRRL Y-11557</name>
    <dbReference type="NCBI Taxonomy" id="675824"/>
    <lineage>
        <taxon>Eukaryota</taxon>
        <taxon>Fungi</taxon>
        <taxon>Dikarya</taxon>
        <taxon>Ascomycota</taxon>
        <taxon>Saccharomycotina</taxon>
        <taxon>Lipomycetes</taxon>
        <taxon>Lipomycetales</taxon>
        <taxon>Lipomycetaceae</taxon>
        <taxon>Lipomyces</taxon>
    </lineage>
</organism>
<feature type="domain" description="NADP-dependent oxidoreductase" evidence="2">
    <location>
        <begin position="3"/>
        <end position="94"/>
    </location>
</feature>
<keyword evidence="4" id="KW-1185">Reference proteome</keyword>